<accession>A0A1A9NBI8</accession>
<organism evidence="3 5">
    <name type="scientific">Paraburkholderia ginsengiterrae</name>
    <dbReference type="NCBI Taxonomy" id="1462993"/>
    <lineage>
        <taxon>Bacteria</taxon>
        <taxon>Pseudomonadati</taxon>
        <taxon>Pseudomonadota</taxon>
        <taxon>Betaproteobacteria</taxon>
        <taxon>Burkholderiales</taxon>
        <taxon>Burkholderiaceae</taxon>
        <taxon>Paraburkholderia</taxon>
    </lineage>
</organism>
<feature type="region of interest" description="Disordered" evidence="1">
    <location>
        <begin position="80"/>
        <end position="116"/>
    </location>
</feature>
<comment type="caution">
    <text evidence="3">The sequence shown here is derived from an EMBL/GenBank/DDBJ whole genome shotgun (WGS) entry which is preliminary data.</text>
</comment>
<dbReference type="OrthoDB" id="9109441at2"/>
<evidence type="ECO:0000313" key="2">
    <source>
        <dbReference type="EMBL" id="OAJ60391.1"/>
    </source>
</evidence>
<dbReference type="AlphaFoldDB" id="A0A1A9NBI8"/>
<sequence>MFPRRPCRSQNRSIAARTVDFRQVFGHESQQVDGLSRTRHWALGAVIAALCTFAYAKVPSVPHGGGAGYSRAPIDHAMHNSGRYYGAPPARPARDPMAERSARVPRGGPNFAGGNYGNRFNGNGFNAYNPGMRRVAGPAGYPGNERGSGMQYAGAITPVSAESRAVPRPPANAQARATGSIRADVARYNEERGTSRAMPRQSDDSRPPESAPYRN</sequence>
<feature type="compositionally biased region" description="Basic and acidic residues" evidence="1">
    <location>
        <begin position="92"/>
        <end position="102"/>
    </location>
</feature>
<feature type="region of interest" description="Disordered" evidence="1">
    <location>
        <begin position="161"/>
        <end position="215"/>
    </location>
</feature>
<proteinExistence type="predicted"/>
<dbReference type="Proteomes" id="UP000078116">
    <property type="component" value="Unassembled WGS sequence"/>
</dbReference>
<protein>
    <recommendedName>
        <fullName evidence="6">Peptide-binding protein</fullName>
    </recommendedName>
</protein>
<dbReference type="Proteomes" id="UP000077961">
    <property type="component" value="Unassembled WGS sequence"/>
</dbReference>
<evidence type="ECO:0008006" key="6">
    <source>
        <dbReference type="Google" id="ProtNLM"/>
    </source>
</evidence>
<feature type="compositionally biased region" description="Basic and acidic residues" evidence="1">
    <location>
        <begin position="184"/>
        <end position="194"/>
    </location>
</feature>
<dbReference type="EMBL" id="LXKA01000110">
    <property type="protein sequence ID" value="OAJ63943.1"/>
    <property type="molecule type" value="Genomic_DNA"/>
</dbReference>
<reference evidence="4 5" key="1">
    <citation type="submission" date="2016-04" db="EMBL/GenBank/DDBJ databases">
        <title>Reclassification of Paraburkholderia panaciterrae (Farh et al. 2015) Dobritsa &amp; Samadpour 2016 as a later homotypic synonym of Paraburkholderia ginsengiterrae (Farh et al. 2015) Dobritsa &amp; Samadpour 2016.</title>
        <authorList>
            <person name="Dobritsa A.P."/>
            <person name="Kutumbaka K."/>
            <person name="Samadpour M."/>
        </authorList>
    </citation>
    <scope>NUCLEOTIDE SEQUENCE [LARGE SCALE GENOMIC DNA]</scope>
    <source>
        <strain evidence="3 5">DCY85</strain>
        <strain evidence="2 4">DCY85-1</strain>
    </source>
</reference>
<evidence type="ECO:0000256" key="1">
    <source>
        <dbReference type="SAM" id="MobiDB-lite"/>
    </source>
</evidence>
<evidence type="ECO:0000313" key="5">
    <source>
        <dbReference type="Proteomes" id="UP000078116"/>
    </source>
</evidence>
<gene>
    <name evidence="2" type="ORF">A6V36_00905</name>
    <name evidence="3" type="ORF">A6V37_00095</name>
</gene>
<dbReference type="EMBL" id="LXJZ01000101">
    <property type="protein sequence ID" value="OAJ60391.1"/>
    <property type="molecule type" value="Genomic_DNA"/>
</dbReference>
<name>A0A1A9NBI8_9BURK</name>
<evidence type="ECO:0000313" key="4">
    <source>
        <dbReference type="Proteomes" id="UP000077961"/>
    </source>
</evidence>
<evidence type="ECO:0000313" key="3">
    <source>
        <dbReference type="EMBL" id="OAJ63943.1"/>
    </source>
</evidence>
<keyword evidence="4" id="KW-1185">Reference proteome</keyword>